<reference evidence="2 3" key="1">
    <citation type="submission" date="2019-10" db="EMBL/GenBank/DDBJ databases">
        <title>Complete genome sequences for adaption low water activity.</title>
        <authorList>
            <person name="Zhao L."/>
            <person name="Zhong J."/>
        </authorList>
    </citation>
    <scope>NUCLEOTIDE SEQUENCE [LARGE SCALE GENOMIC DNA]</scope>
    <source>
        <strain evidence="2 3">FDU301</strain>
        <plasmid evidence="3">pfdu301c</plasmid>
    </source>
</reference>
<protein>
    <submittedName>
        <fullName evidence="2">GNAT family N-acetyltransferase</fullName>
    </submittedName>
</protein>
<dbReference type="RefSeq" id="WP_171779271.1">
    <property type="nucleotide sequence ID" value="NZ_CP045275.1"/>
</dbReference>
<geneLocation type="plasmid" evidence="3">
    <name>pfdu301c</name>
</geneLocation>
<gene>
    <name evidence="2" type="ORF">FDZ14_34920</name>
</gene>
<dbReference type="Pfam" id="PF13508">
    <property type="entry name" value="Acetyltransf_7"/>
    <property type="match status" value="1"/>
</dbReference>
<dbReference type="Gene3D" id="3.40.630.30">
    <property type="match status" value="1"/>
</dbReference>
<name>A0A6M6E884_PRIMG</name>
<organism evidence="2 3">
    <name type="scientific">Priestia megaterium</name>
    <name type="common">Bacillus megaterium</name>
    <dbReference type="NCBI Taxonomy" id="1404"/>
    <lineage>
        <taxon>Bacteria</taxon>
        <taxon>Bacillati</taxon>
        <taxon>Bacillota</taxon>
        <taxon>Bacilli</taxon>
        <taxon>Bacillales</taxon>
        <taxon>Bacillaceae</taxon>
        <taxon>Priestia</taxon>
    </lineage>
</organism>
<sequence>MKEVNSIRIDQTIKKLLSYATSEEKIDKEYKTYTCLSNRKLYSTEINGEIVSCIGVEFRNSKEGVIKHIAVLPKERGSGIGSSMIRFICKKYNLNFISAETDKDAVMFYTNFGFRVTSLGEKYPGVERFFCEFEVK</sequence>
<dbReference type="EMBL" id="CP045275">
    <property type="protein sequence ID" value="QJX81299.1"/>
    <property type="molecule type" value="Genomic_DNA"/>
</dbReference>
<evidence type="ECO:0000313" key="3">
    <source>
        <dbReference type="Proteomes" id="UP000501076"/>
    </source>
</evidence>
<dbReference type="CDD" id="cd04301">
    <property type="entry name" value="NAT_SF"/>
    <property type="match status" value="1"/>
</dbReference>
<keyword evidence="2" id="KW-0614">Plasmid</keyword>
<keyword evidence="2" id="KW-0808">Transferase</keyword>
<proteinExistence type="predicted"/>
<dbReference type="GO" id="GO:0016747">
    <property type="term" value="F:acyltransferase activity, transferring groups other than amino-acyl groups"/>
    <property type="evidence" value="ECO:0007669"/>
    <property type="project" value="InterPro"/>
</dbReference>
<evidence type="ECO:0000259" key="1">
    <source>
        <dbReference type="PROSITE" id="PS51186"/>
    </source>
</evidence>
<dbReference type="InterPro" id="IPR016181">
    <property type="entry name" value="Acyl_CoA_acyltransferase"/>
</dbReference>
<feature type="domain" description="N-acetyltransferase" evidence="1">
    <location>
        <begin position="1"/>
        <end position="132"/>
    </location>
</feature>
<dbReference type="AlphaFoldDB" id="A0A6M6E884"/>
<dbReference type="SUPFAM" id="SSF55729">
    <property type="entry name" value="Acyl-CoA N-acyltransferases (Nat)"/>
    <property type="match status" value="1"/>
</dbReference>
<dbReference type="Proteomes" id="UP000501076">
    <property type="component" value="Plasmid pFDU301C"/>
</dbReference>
<accession>A0A6M6E884</accession>
<evidence type="ECO:0000313" key="2">
    <source>
        <dbReference type="EMBL" id="QJX81299.1"/>
    </source>
</evidence>
<dbReference type="PROSITE" id="PS51186">
    <property type="entry name" value="GNAT"/>
    <property type="match status" value="1"/>
</dbReference>
<dbReference type="InterPro" id="IPR000182">
    <property type="entry name" value="GNAT_dom"/>
</dbReference>